<dbReference type="Gene3D" id="3.40.50.1820">
    <property type="entry name" value="alpha/beta hydrolase"/>
    <property type="match status" value="1"/>
</dbReference>
<comment type="caution">
    <text evidence="4">The sequence shown here is derived from an EMBL/GenBank/DDBJ whole genome shotgun (WGS) entry which is preliminary data.</text>
</comment>
<reference evidence="5" key="1">
    <citation type="journal article" date="2019" name="Int. J. Syst. Evol. Microbiol.">
        <title>The Global Catalogue of Microorganisms (GCM) 10K type strain sequencing project: providing services to taxonomists for standard genome sequencing and annotation.</title>
        <authorList>
            <consortium name="The Broad Institute Genomics Platform"/>
            <consortium name="The Broad Institute Genome Sequencing Center for Infectious Disease"/>
            <person name="Wu L."/>
            <person name="Ma J."/>
        </authorList>
    </citation>
    <scope>NUCLEOTIDE SEQUENCE [LARGE SCALE GENOMIC DNA]</scope>
    <source>
        <strain evidence="5">CGMCC 1.6784</strain>
    </source>
</reference>
<evidence type="ECO:0000256" key="2">
    <source>
        <dbReference type="ARBA" id="ARBA00022801"/>
    </source>
</evidence>
<dbReference type="EMBL" id="BMLK01000004">
    <property type="protein sequence ID" value="GGN44886.1"/>
    <property type="molecule type" value="Genomic_DNA"/>
</dbReference>
<accession>A0ABQ2JFS6</accession>
<dbReference type="InterPro" id="IPR029058">
    <property type="entry name" value="AB_hydrolase_fold"/>
</dbReference>
<dbReference type="Proteomes" id="UP000605099">
    <property type="component" value="Unassembled WGS sequence"/>
</dbReference>
<gene>
    <name evidence="4" type="ORF">GCM10011349_10440</name>
</gene>
<dbReference type="InterPro" id="IPR000801">
    <property type="entry name" value="Esterase-like"/>
</dbReference>
<organism evidence="4 5">
    <name type="scientific">Novosphingobium indicum</name>
    <dbReference type="NCBI Taxonomy" id="462949"/>
    <lineage>
        <taxon>Bacteria</taxon>
        <taxon>Pseudomonadati</taxon>
        <taxon>Pseudomonadota</taxon>
        <taxon>Alphaproteobacteria</taxon>
        <taxon>Sphingomonadales</taxon>
        <taxon>Sphingomonadaceae</taxon>
        <taxon>Novosphingobium</taxon>
    </lineage>
</organism>
<evidence type="ECO:0008006" key="6">
    <source>
        <dbReference type="Google" id="ProtNLM"/>
    </source>
</evidence>
<evidence type="ECO:0000313" key="4">
    <source>
        <dbReference type="EMBL" id="GGN44886.1"/>
    </source>
</evidence>
<keyword evidence="5" id="KW-1185">Reference proteome</keyword>
<dbReference type="PANTHER" id="PTHR40841">
    <property type="entry name" value="SIDEROPHORE TRIACETYLFUSARININE C ESTERASE"/>
    <property type="match status" value="1"/>
</dbReference>
<name>A0ABQ2JFS6_9SPHN</name>
<feature type="signal peptide" evidence="3">
    <location>
        <begin position="1"/>
        <end position="19"/>
    </location>
</feature>
<dbReference type="PANTHER" id="PTHR40841:SF2">
    <property type="entry name" value="SIDEROPHORE-DEGRADING ESTERASE (EUROFUNG)"/>
    <property type="match status" value="1"/>
</dbReference>
<evidence type="ECO:0000256" key="1">
    <source>
        <dbReference type="ARBA" id="ARBA00005622"/>
    </source>
</evidence>
<evidence type="ECO:0000256" key="3">
    <source>
        <dbReference type="SAM" id="SignalP"/>
    </source>
</evidence>
<sequence>MRLPALPVLLAMTASAWTAASAAAPATDDVRPITIGETHMLAYGEGDIREVNVYLPEGYAQTDGRYPVLYLIDGGLSQDFLHVTGTSALNALWGRSKPAIVVGIETKDRRAELIGTPGNAAQRKQFPTAGKSAEFRAFLHDAVKPMIEADYRTNGEDAVMGESLAGLFIAETWLVEPTLFDRYAAIDASLWWDEQSLARSAARSVADGKDRGPIYLTYSNEGPETEQGAELFAAAAGDKACLVPRTDLTHATAYHVLTPQALQFLFPTANTHDPDWGFEVTCSKKS</sequence>
<feature type="chain" id="PRO_5045792460" description="Alpha/beta hydrolase" evidence="3">
    <location>
        <begin position="20"/>
        <end position="286"/>
    </location>
</feature>
<protein>
    <recommendedName>
        <fullName evidence="6">Alpha/beta hydrolase</fullName>
    </recommendedName>
</protein>
<proteinExistence type="inferred from homology"/>
<dbReference type="InterPro" id="IPR052558">
    <property type="entry name" value="Siderophore_Hydrolase_D"/>
</dbReference>
<comment type="similarity">
    <text evidence="1">Belongs to the esterase D family.</text>
</comment>
<dbReference type="Pfam" id="PF00756">
    <property type="entry name" value="Esterase"/>
    <property type="match status" value="1"/>
</dbReference>
<evidence type="ECO:0000313" key="5">
    <source>
        <dbReference type="Proteomes" id="UP000605099"/>
    </source>
</evidence>
<dbReference type="SUPFAM" id="SSF53474">
    <property type="entry name" value="alpha/beta-Hydrolases"/>
    <property type="match status" value="1"/>
</dbReference>
<keyword evidence="2" id="KW-0378">Hydrolase</keyword>
<keyword evidence="3" id="KW-0732">Signal</keyword>